<keyword evidence="8 12" id="KW-0457">Lysine biosynthesis</keyword>
<evidence type="ECO:0000256" key="8">
    <source>
        <dbReference type="ARBA" id="ARBA00023154"/>
    </source>
</evidence>
<sequence length="293" mass="31156">MSNFLKGTGVALATPFSADNSIDFNGLTNLIEHCINGGVEYLVVLGTTAESATLSKEEKIQLIAHVIKVNNDRLPLVLGIGGNNTAAVIEEMQNTDLSSFSAILSVVPMYNRPTQEGILAHYKEINAATSLPILLYNVPSRTGVNMTAETTLKLANLDNIIGIKEAVGDFTQVLKIIKDKPKDFLVISGDDTLALPAVAAGGAGVISVVGQGIPKEFSNTIRLGLAGKTDQAFSELYKIMPLIDYAFAEGNPAGIKSILKQQGVCDDHVRLPLVAASDKLSKTIQNFMTTLSI</sequence>
<dbReference type="NCBIfam" id="TIGR00674">
    <property type="entry name" value="dapA"/>
    <property type="match status" value="1"/>
</dbReference>
<comment type="pathway">
    <text evidence="2 12">Amino-acid biosynthesis; L-lysine biosynthesis via DAP pathway; (S)-tetrahydrodipicolinate from L-aspartate: step 3/4.</text>
</comment>
<dbReference type="PANTHER" id="PTHR12128">
    <property type="entry name" value="DIHYDRODIPICOLINATE SYNTHASE"/>
    <property type="match status" value="1"/>
</dbReference>
<evidence type="ECO:0000256" key="12">
    <source>
        <dbReference type="HAMAP-Rule" id="MF_00418"/>
    </source>
</evidence>
<dbReference type="InterPro" id="IPR020625">
    <property type="entry name" value="Schiff_base-form_aldolases_AS"/>
</dbReference>
<evidence type="ECO:0000256" key="2">
    <source>
        <dbReference type="ARBA" id="ARBA00005120"/>
    </source>
</evidence>
<dbReference type="PROSITE" id="PS00666">
    <property type="entry name" value="DHDPS_2"/>
    <property type="match status" value="1"/>
</dbReference>
<evidence type="ECO:0000256" key="9">
    <source>
        <dbReference type="ARBA" id="ARBA00023239"/>
    </source>
</evidence>
<comment type="caution">
    <text evidence="12">Was originally thought to be a dihydrodipicolinate synthase (DHDPS), catalyzing the condensation of (S)-aspartate-beta-semialdehyde [(S)-ASA] and pyruvate to dihydrodipicolinate (DHDP). However, it was shown in E.coli that the product of the enzymatic reaction is not dihydrodipicolinate but in fact (4S)-4-hydroxy-2,3,4,5-tetrahydro-(2S)-dipicolinic acid (HTPA), and that the consecutive dehydration reaction leading to DHDP is not spontaneous but catalyzed by DapB.</text>
</comment>
<comment type="subunit">
    <text evidence="12">Homotetramer; dimer of dimers.</text>
</comment>
<dbReference type="UniPathway" id="UPA00034">
    <property type="reaction ID" value="UER00017"/>
</dbReference>
<dbReference type="GO" id="GO:0019877">
    <property type="term" value="P:diaminopimelate biosynthetic process"/>
    <property type="evidence" value="ECO:0007669"/>
    <property type="project" value="UniProtKB-UniRule"/>
</dbReference>
<dbReference type="InterPro" id="IPR013785">
    <property type="entry name" value="Aldolase_TIM"/>
</dbReference>
<dbReference type="PRINTS" id="PR00146">
    <property type="entry name" value="DHPICSNTHASE"/>
</dbReference>
<evidence type="ECO:0000256" key="11">
    <source>
        <dbReference type="ARBA" id="ARBA00047836"/>
    </source>
</evidence>
<dbReference type="HAMAP" id="MF_00418">
    <property type="entry name" value="DapA"/>
    <property type="match status" value="1"/>
</dbReference>
<dbReference type="SUPFAM" id="SSF51569">
    <property type="entry name" value="Aldolase"/>
    <property type="match status" value="1"/>
</dbReference>
<evidence type="ECO:0000256" key="13">
    <source>
        <dbReference type="PIRNR" id="PIRNR001365"/>
    </source>
</evidence>
<dbReference type="CDD" id="cd00950">
    <property type="entry name" value="DHDPS"/>
    <property type="match status" value="1"/>
</dbReference>
<accession>A0A4Q7NZW9</accession>
<evidence type="ECO:0000256" key="3">
    <source>
        <dbReference type="ARBA" id="ARBA00007592"/>
    </source>
</evidence>
<evidence type="ECO:0000256" key="1">
    <source>
        <dbReference type="ARBA" id="ARBA00003294"/>
    </source>
</evidence>
<dbReference type="InterPro" id="IPR005263">
    <property type="entry name" value="DapA"/>
</dbReference>
<organism evidence="16 17">
    <name type="scientific">Aquimarina brevivitae</name>
    <dbReference type="NCBI Taxonomy" id="323412"/>
    <lineage>
        <taxon>Bacteria</taxon>
        <taxon>Pseudomonadati</taxon>
        <taxon>Bacteroidota</taxon>
        <taxon>Flavobacteriia</taxon>
        <taxon>Flavobacteriales</taxon>
        <taxon>Flavobacteriaceae</taxon>
        <taxon>Aquimarina</taxon>
    </lineage>
</organism>
<evidence type="ECO:0000256" key="4">
    <source>
        <dbReference type="ARBA" id="ARBA00012086"/>
    </source>
</evidence>
<dbReference type="Gene3D" id="3.20.20.70">
    <property type="entry name" value="Aldolase class I"/>
    <property type="match status" value="1"/>
</dbReference>
<keyword evidence="17" id="KW-1185">Reference proteome</keyword>
<evidence type="ECO:0000256" key="7">
    <source>
        <dbReference type="ARBA" id="ARBA00022915"/>
    </source>
</evidence>
<dbReference type="OrthoDB" id="9782828at2"/>
<evidence type="ECO:0000256" key="15">
    <source>
        <dbReference type="PIRSR" id="PIRSR001365-2"/>
    </source>
</evidence>
<gene>
    <name evidence="12" type="primary">dapA</name>
    <name evidence="16" type="ORF">EV197_2748</name>
</gene>
<feature type="binding site" evidence="12 15">
    <location>
        <position position="48"/>
    </location>
    <ligand>
        <name>pyruvate</name>
        <dbReference type="ChEBI" id="CHEBI:15361"/>
    </ligand>
</feature>
<dbReference type="GO" id="GO:0005829">
    <property type="term" value="C:cytosol"/>
    <property type="evidence" value="ECO:0007669"/>
    <property type="project" value="TreeGrafter"/>
</dbReference>
<keyword evidence="7 12" id="KW-0220">Diaminopimelate biosynthesis</keyword>
<dbReference type="Proteomes" id="UP000292262">
    <property type="component" value="Unassembled WGS sequence"/>
</dbReference>
<evidence type="ECO:0000256" key="10">
    <source>
        <dbReference type="ARBA" id="ARBA00023270"/>
    </source>
</evidence>
<evidence type="ECO:0000256" key="14">
    <source>
        <dbReference type="PIRSR" id="PIRSR001365-1"/>
    </source>
</evidence>
<name>A0A4Q7NZW9_9FLAO</name>
<evidence type="ECO:0000256" key="5">
    <source>
        <dbReference type="ARBA" id="ARBA00022490"/>
    </source>
</evidence>
<evidence type="ECO:0000256" key="6">
    <source>
        <dbReference type="ARBA" id="ARBA00022605"/>
    </source>
</evidence>
<dbReference type="PANTHER" id="PTHR12128:SF66">
    <property type="entry name" value="4-HYDROXY-2-OXOGLUTARATE ALDOLASE, MITOCHONDRIAL"/>
    <property type="match status" value="1"/>
</dbReference>
<proteinExistence type="inferred from homology"/>
<feature type="site" description="Part of a proton relay during catalysis" evidence="12">
    <location>
        <position position="110"/>
    </location>
</feature>
<dbReference type="AlphaFoldDB" id="A0A4Q7NZW9"/>
<keyword evidence="6 12" id="KW-0028">Amino-acid biosynthesis</keyword>
<comment type="caution">
    <text evidence="16">The sequence shown here is derived from an EMBL/GenBank/DDBJ whole genome shotgun (WGS) entry which is preliminary data.</text>
</comment>
<feature type="active site" description="Proton donor/acceptor" evidence="12 14">
    <location>
        <position position="136"/>
    </location>
</feature>
<reference evidence="16 17" key="1">
    <citation type="submission" date="2019-02" db="EMBL/GenBank/DDBJ databases">
        <title>Genomic Encyclopedia of Type Strains, Phase IV (KMG-IV): sequencing the most valuable type-strain genomes for metagenomic binning, comparative biology and taxonomic classification.</title>
        <authorList>
            <person name="Goeker M."/>
        </authorList>
    </citation>
    <scope>NUCLEOTIDE SEQUENCE [LARGE SCALE GENOMIC DNA]</scope>
    <source>
        <strain evidence="16 17">DSM 17196</strain>
    </source>
</reference>
<evidence type="ECO:0000313" key="17">
    <source>
        <dbReference type="Proteomes" id="UP000292262"/>
    </source>
</evidence>
<keyword evidence="10 12" id="KW-0704">Schiff base</keyword>
<keyword evidence="5 12" id="KW-0963">Cytoplasm</keyword>
<feature type="active site" description="Schiff-base intermediate with substrate" evidence="12 14">
    <location>
        <position position="164"/>
    </location>
</feature>
<dbReference type="GO" id="GO:0008840">
    <property type="term" value="F:4-hydroxy-tetrahydrodipicolinate synthase activity"/>
    <property type="evidence" value="ECO:0007669"/>
    <property type="project" value="UniProtKB-UniRule"/>
</dbReference>
<dbReference type="InterPro" id="IPR002220">
    <property type="entry name" value="DapA-like"/>
</dbReference>
<feature type="binding site" evidence="12 15">
    <location>
        <position position="206"/>
    </location>
    <ligand>
        <name>pyruvate</name>
        <dbReference type="ChEBI" id="CHEBI:15361"/>
    </ligand>
</feature>
<keyword evidence="9 12" id="KW-0456">Lyase</keyword>
<feature type="site" description="Part of a proton relay during catalysis" evidence="12">
    <location>
        <position position="47"/>
    </location>
</feature>
<protein>
    <recommendedName>
        <fullName evidence="4 12">4-hydroxy-tetrahydrodipicolinate synthase</fullName>
        <shortName evidence="12">HTPA synthase</shortName>
        <ecNumber evidence="4 12">4.3.3.7</ecNumber>
    </recommendedName>
</protein>
<comment type="similarity">
    <text evidence="3 12 13">Belongs to the DapA family.</text>
</comment>
<dbReference type="GO" id="GO:0009089">
    <property type="term" value="P:lysine biosynthetic process via diaminopimelate"/>
    <property type="evidence" value="ECO:0007669"/>
    <property type="project" value="UniProtKB-UniRule"/>
</dbReference>
<dbReference type="RefSeq" id="WP_130287285.1">
    <property type="nucleotide sequence ID" value="NZ_SGXE01000003.1"/>
</dbReference>
<dbReference type="EC" id="4.3.3.7" evidence="4 12"/>
<comment type="subcellular location">
    <subcellularLocation>
        <location evidence="12">Cytoplasm</location>
    </subcellularLocation>
</comment>
<dbReference type="Pfam" id="PF00701">
    <property type="entry name" value="DHDPS"/>
    <property type="match status" value="1"/>
</dbReference>
<evidence type="ECO:0000313" key="16">
    <source>
        <dbReference type="EMBL" id="RZS92610.1"/>
    </source>
</evidence>
<comment type="catalytic activity">
    <reaction evidence="11 12">
        <text>L-aspartate 4-semialdehyde + pyruvate = (2S,4S)-4-hydroxy-2,3,4,5-tetrahydrodipicolinate + H2O + H(+)</text>
        <dbReference type="Rhea" id="RHEA:34171"/>
        <dbReference type="ChEBI" id="CHEBI:15361"/>
        <dbReference type="ChEBI" id="CHEBI:15377"/>
        <dbReference type="ChEBI" id="CHEBI:15378"/>
        <dbReference type="ChEBI" id="CHEBI:67139"/>
        <dbReference type="ChEBI" id="CHEBI:537519"/>
        <dbReference type="EC" id="4.3.3.7"/>
    </reaction>
</comment>
<dbReference type="PIRSF" id="PIRSF001365">
    <property type="entry name" value="DHDPS"/>
    <property type="match status" value="1"/>
</dbReference>
<dbReference type="EMBL" id="SGXE01000003">
    <property type="protein sequence ID" value="RZS92610.1"/>
    <property type="molecule type" value="Genomic_DNA"/>
</dbReference>
<dbReference type="SMART" id="SM01130">
    <property type="entry name" value="DHDPS"/>
    <property type="match status" value="1"/>
</dbReference>
<comment type="function">
    <text evidence="1 12">Catalyzes the condensation of (S)-aspartate-beta-semialdehyde [(S)-ASA] and pyruvate to 4-hydroxy-tetrahydrodipicolinate (HTPA).</text>
</comment>